<dbReference type="SUPFAM" id="SSF46785">
    <property type="entry name" value="Winged helix' DNA-binding domain"/>
    <property type="match status" value="1"/>
</dbReference>
<dbReference type="PANTHER" id="PTHR30537:SF5">
    <property type="entry name" value="HTH-TYPE TRANSCRIPTIONAL ACTIVATOR TTDR-RELATED"/>
    <property type="match status" value="1"/>
</dbReference>
<evidence type="ECO:0000313" key="6">
    <source>
        <dbReference type="Proteomes" id="UP000254084"/>
    </source>
</evidence>
<dbReference type="GO" id="GO:0003700">
    <property type="term" value="F:DNA-binding transcription factor activity"/>
    <property type="evidence" value="ECO:0007669"/>
    <property type="project" value="InterPro"/>
</dbReference>
<feature type="compositionally biased region" description="Basic and acidic residues" evidence="2">
    <location>
        <begin position="222"/>
        <end position="243"/>
    </location>
</feature>
<dbReference type="Proteomes" id="UP000254084">
    <property type="component" value="Unassembled WGS sequence"/>
</dbReference>
<protein>
    <submittedName>
        <fullName evidence="4">LysR family transcriptional regulator</fullName>
    </submittedName>
</protein>
<organism evidence="4 7">
    <name type="scientific">Ectopseudomonas oleovorans</name>
    <name type="common">Pseudomonas oleovorans</name>
    <dbReference type="NCBI Taxonomy" id="301"/>
    <lineage>
        <taxon>Bacteria</taxon>
        <taxon>Pseudomonadati</taxon>
        <taxon>Pseudomonadota</taxon>
        <taxon>Gammaproteobacteria</taxon>
        <taxon>Pseudomonadales</taxon>
        <taxon>Pseudomonadaceae</taxon>
        <taxon>Ectopseudomonas</taxon>
    </lineage>
</organism>
<reference evidence="6 7" key="1">
    <citation type="submission" date="2018-06" db="EMBL/GenBank/DDBJ databases">
        <authorList>
            <consortium name="Pathogen Informatics"/>
            <person name="Doyle S."/>
        </authorList>
    </citation>
    <scope>NUCLEOTIDE SEQUENCE [LARGE SCALE GENOMIC DNA]</scope>
    <source>
        <strain evidence="4 7">NCTC10692</strain>
        <strain evidence="5 6">NCTC10860</strain>
    </source>
</reference>
<dbReference type="Pfam" id="PF00126">
    <property type="entry name" value="HTH_1"/>
    <property type="match status" value="1"/>
</dbReference>
<dbReference type="Gene3D" id="1.10.10.10">
    <property type="entry name" value="Winged helix-like DNA-binding domain superfamily/Winged helix DNA-binding domain"/>
    <property type="match status" value="1"/>
</dbReference>
<evidence type="ECO:0000313" key="5">
    <source>
        <dbReference type="EMBL" id="SUD61035.1"/>
    </source>
</evidence>
<dbReference type="PANTHER" id="PTHR30537">
    <property type="entry name" value="HTH-TYPE TRANSCRIPTIONAL REGULATOR"/>
    <property type="match status" value="1"/>
</dbReference>
<dbReference type="EMBL" id="UGUW01000004">
    <property type="protein sequence ID" value="SUD61035.1"/>
    <property type="molecule type" value="Genomic_DNA"/>
</dbReference>
<evidence type="ECO:0000256" key="1">
    <source>
        <dbReference type="ARBA" id="ARBA00009437"/>
    </source>
</evidence>
<sequence length="252" mass="27707">MMLRESAADSRIVSLALGLGSRRHLLLGTTLIGLPDQVPTEQSPQRRTGSAHQCHQPGTLSDCVRRLEKELGVRLLNRTTRGLTPTEIGARLLERLRPALDEINTALNDLQEDPQNPAGSLRLHVPGVIARHILPQLLDDFLARYPASRPRGSPGQLVAGSADRCSLRRSRHSLHLRGVHRGAPRQRPVATLHAGLVATLRRAVPVLPQQASRTGAAASLRRLREGPERRRPSISKPEIERRPIPKQSAGRL</sequence>
<evidence type="ECO:0000313" key="7">
    <source>
        <dbReference type="Proteomes" id="UP000255303"/>
    </source>
</evidence>
<comment type="similarity">
    <text evidence="1">Belongs to the LysR transcriptional regulatory family.</text>
</comment>
<dbReference type="InterPro" id="IPR036388">
    <property type="entry name" value="WH-like_DNA-bd_sf"/>
</dbReference>
<dbReference type="EMBL" id="UGUV01000002">
    <property type="protein sequence ID" value="SUD52639.1"/>
    <property type="molecule type" value="Genomic_DNA"/>
</dbReference>
<dbReference type="AlphaFoldDB" id="A0A061CUF5"/>
<accession>A0A061CUF5</accession>
<feature type="region of interest" description="Disordered" evidence="2">
    <location>
        <begin position="35"/>
        <end position="57"/>
    </location>
</feature>
<dbReference type="PROSITE" id="PS50931">
    <property type="entry name" value="HTH_LYSR"/>
    <property type="match status" value="1"/>
</dbReference>
<gene>
    <name evidence="4" type="primary">abgR_2</name>
    <name evidence="4" type="ORF">NCTC10692_03127</name>
    <name evidence="5" type="ORF">NCTC10860_03401</name>
</gene>
<name>A0A061CUF5_ECTOL</name>
<evidence type="ECO:0000313" key="4">
    <source>
        <dbReference type="EMBL" id="SUD52639.1"/>
    </source>
</evidence>
<evidence type="ECO:0000259" key="3">
    <source>
        <dbReference type="PROSITE" id="PS50931"/>
    </source>
</evidence>
<feature type="domain" description="HTH lysR-type" evidence="3">
    <location>
        <begin position="64"/>
        <end position="86"/>
    </location>
</feature>
<proteinExistence type="inferred from homology"/>
<evidence type="ECO:0000256" key="2">
    <source>
        <dbReference type="SAM" id="MobiDB-lite"/>
    </source>
</evidence>
<accession>A0A379JVI2</accession>
<feature type="region of interest" description="Disordered" evidence="2">
    <location>
        <begin position="209"/>
        <end position="252"/>
    </location>
</feature>
<dbReference type="InterPro" id="IPR000847">
    <property type="entry name" value="LysR_HTH_N"/>
</dbReference>
<feature type="compositionally biased region" description="Polar residues" evidence="2">
    <location>
        <begin position="39"/>
        <end position="57"/>
    </location>
</feature>
<dbReference type="InterPro" id="IPR058163">
    <property type="entry name" value="LysR-type_TF_proteobact-type"/>
</dbReference>
<dbReference type="InterPro" id="IPR036390">
    <property type="entry name" value="WH_DNA-bd_sf"/>
</dbReference>
<dbReference type="Proteomes" id="UP000255303">
    <property type="component" value="Unassembled WGS sequence"/>
</dbReference>